<dbReference type="Pfam" id="PF10058">
    <property type="entry name" value="Zn_ribbon_10"/>
    <property type="match status" value="1"/>
</dbReference>
<comment type="caution">
    <text evidence="3">The sequence shown here is derived from an EMBL/GenBank/DDBJ whole genome shotgun (WGS) entry which is preliminary data.</text>
</comment>
<sequence length="422" mass="46454">MDDQLQKDKLAYSEKCIHWNGDRKDQKALERLRAERQAKIDELKEKTNYYSTQQLIQRYDPDPAAKAAAATVLASKLGADSGLKLYMGDESKLNDPTGQSHDFEIVKSSGIRNRKQSLTRSSSTESTVLHQSNEEMIRLAGSEGPEISEHNQLVVEHGDRKDQKALERLRAERQAKIDELKEKTNYYSTQQLIQRYDPDPAAKAAAATVLASKLGADSGLKLYMGDESKLNDPTGQSHDFEIVKSSGIRNRKQSLTRSSSTESTVLHQSNEEMIRLAGSEGPEISEHNQLVVEHGQTGLITHDGGWIARIAALLVGEDPTQSYALICGNCHMHNGLVRKEDFPYITYYCPHCNALNRPNQLDEHASGSNTPTSSSTTVGEVTVINNAIASRSDTISESCSPVAAAVETTEESEKIVSEAPVS</sequence>
<reference evidence="3 4" key="1">
    <citation type="submission" date="2024-02" db="EMBL/GenBank/DDBJ databases">
        <authorList>
            <person name="Vignale AGUSTIN F."/>
            <person name="Sosa J E."/>
            <person name="Modenutti C."/>
        </authorList>
    </citation>
    <scope>NUCLEOTIDE SEQUENCE [LARGE SCALE GENOMIC DNA]</scope>
</reference>
<dbReference type="AlphaFoldDB" id="A0ABC8QYC4"/>
<protein>
    <recommendedName>
        <fullName evidence="2">Lunapark zinc ribbon domain-containing protein</fullName>
    </recommendedName>
</protein>
<dbReference type="EMBL" id="CAUOFW020000836">
    <property type="protein sequence ID" value="CAK9137751.1"/>
    <property type="molecule type" value="Genomic_DNA"/>
</dbReference>
<accession>A0ABC8QYC4</accession>
<feature type="domain" description="Lunapark zinc ribbon" evidence="2">
    <location>
        <begin position="306"/>
        <end position="356"/>
    </location>
</feature>
<dbReference type="InterPro" id="IPR040115">
    <property type="entry name" value="Lnp"/>
</dbReference>
<gene>
    <name evidence="3" type="ORF">ILEXP_LOCUS4796</name>
</gene>
<dbReference type="InterPro" id="IPR019273">
    <property type="entry name" value="Lunapark_Znf"/>
</dbReference>
<dbReference type="PANTHER" id="PTHR22166:SF12">
    <property type="entry name" value="ENDOPLASMIC RETICULUM JUNCTION FORMATION PROTEIN LUNAPARK"/>
    <property type="match status" value="1"/>
</dbReference>
<proteinExistence type="predicted"/>
<evidence type="ECO:0000313" key="4">
    <source>
        <dbReference type="Proteomes" id="UP001642360"/>
    </source>
</evidence>
<name>A0ABC8QYC4_9AQUA</name>
<feature type="region of interest" description="Disordered" evidence="1">
    <location>
        <begin position="402"/>
        <end position="422"/>
    </location>
</feature>
<dbReference type="PANTHER" id="PTHR22166">
    <property type="entry name" value="ENDOPLASMIC RETICULUM JUNCTION FORMATION PROTEIN LUNAPARK"/>
    <property type="match status" value="1"/>
</dbReference>
<keyword evidence="4" id="KW-1185">Reference proteome</keyword>
<evidence type="ECO:0000256" key="1">
    <source>
        <dbReference type="SAM" id="MobiDB-lite"/>
    </source>
</evidence>
<dbReference type="Proteomes" id="UP001642360">
    <property type="component" value="Unassembled WGS sequence"/>
</dbReference>
<organism evidence="3 4">
    <name type="scientific">Ilex paraguariensis</name>
    <name type="common">yerba mate</name>
    <dbReference type="NCBI Taxonomy" id="185542"/>
    <lineage>
        <taxon>Eukaryota</taxon>
        <taxon>Viridiplantae</taxon>
        <taxon>Streptophyta</taxon>
        <taxon>Embryophyta</taxon>
        <taxon>Tracheophyta</taxon>
        <taxon>Spermatophyta</taxon>
        <taxon>Magnoliopsida</taxon>
        <taxon>eudicotyledons</taxon>
        <taxon>Gunneridae</taxon>
        <taxon>Pentapetalae</taxon>
        <taxon>asterids</taxon>
        <taxon>campanulids</taxon>
        <taxon>Aquifoliales</taxon>
        <taxon>Aquifoliaceae</taxon>
        <taxon>Ilex</taxon>
    </lineage>
</organism>
<evidence type="ECO:0000259" key="2">
    <source>
        <dbReference type="Pfam" id="PF10058"/>
    </source>
</evidence>
<evidence type="ECO:0000313" key="3">
    <source>
        <dbReference type="EMBL" id="CAK9137751.1"/>
    </source>
</evidence>